<evidence type="ECO:0000313" key="3">
    <source>
        <dbReference type="Proteomes" id="UP000436016"/>
    </source>
</evidence>
<dbReference type="InterPro" id="IPR024096">
    <property type="entry name" value="NO_sig/Golgi_transp_ligand-bd"/>
</dbReference>
<keyword evidence="3" id="KW-1185">Reference proteome</keyword>
<dbReference type="SUPFAM" id="SSF111126">
    <property type="entry name" value="Ligand-binding domain in the NO signalling and Golgi transport"/>
    <property type="match status" value="1"/>
</dbReference>
<organism evidence="2 3">
    <name type="scientific">Oceanomicrobium pacificus</name>
    <dbReference type="NCBI Taxonomy" id="2692916"/>
    <lineage>
        <taxon>Bacteria</taxon>
        <taxon>Pseudomonadati</taxon>
        <taxon>Pseudomonadota</taxon>
        <taxon>Alphaproteobacteria</taxon>
        <taxon>Rhodobacterales</taxon>
        <taxon>Paracoccaceae</taxon>
        <taxon>Oceanomicrobium</taxon>
    </lineage>
</organism>
<protein>
    <recommendedName>
        <fullName evidence="1">Heme NO-binding domain-containing protein</fullName>
    </recommendedName>
</protein>
<comment type="caution">
    <text evidence="2">The sequence shown here is derived from an EMBL/GenBank/DDBJ whole genome shotgun (WGS) entry which is preliminary data.</text>
</comment>
<name>A0A6B0TZY1_9RHOB</name>
<dbReference type="Proteomes" id="UP000436016">
    <property type="component" value="Unassembled WGS sequence"/>
</dbReference>
<dbReference type="Gene3D" id="3.90.1520.10">
    <property type="entry name" value="H-NOX domain"/>
    <property type="match status" value="1"/>
</dbReference>
<feature type="domain" description="Heme NO-binding" evidence="1">
    <location>
        <begin position="3"/>
        <end position="161"/>
    </location>
</feature>
<dbReference type="Pfam" id="PF07700">
    <property type="entry name" value="HNOB"/>
    <property type="match status" value="1"/>
</dbReference>
<sequence length="180" mass="19931">MLGIVFTEFSEMVEDAFSPEMLDQIIDDCALDNDGAFTAVGAYDHETMLALVGALSARTGMSVEALEQAFGTHLFKQFQTRYGSFFEGVHSAFDMLKRIEDHIHFEVKKLYPNAELPHFSWTEDGQGRLHLSYRSVRPFAPLAGGLIAGCIAHFGEDITMEEVPDGEDPAFATTFILTKG</sequence>
<dbReference type="GO" id="GO:0020037">
    <property type="term" value="F:heme binding"/>
    <property type="evidence" value="ECO:0007669"/>
    <property type="project" value="InterPro"/>
</dbReference>
<dbReference type="EMBL" id="WUWG01000006">
    <property type="protein sequence ID" value="MXU66563.1"/>
    <property type="molecule type" value="Genomic_DNA"/>
</dbReference>
<dbReference type="AlphaFoldDB" id="A0A6B0TZY1"/>
<dbReference type="InterPro" id="IPR011644">
    <property type="entry name" value="Heme_NO-bd"/>
</dbReference>
<reference evidence="2 3" key="1">
    <citation type="submission" date="2019-12" db="EMBL/GenBank/DDBJ databases">
        <title>Strain KN286 was isolated from seawater, which was collected from Caroline Seamount in the tropical western Pacific.</title>
        <authorList>
            <person name="Wang Q."/>
        </authorList>
    </citation>
    <scope>NUCLEOTIDE SEQUENCE [LARGE SCALE GENOMIC DNA]</scope>
    <source>
        <strain evidence="2 3">KN286</strain>
    </source>
</reference>
<dbReference type="RefSeq" id="WP_160856166.1">
    <property type="nucleotide sequence ID" value="NZ_WUWG01000006.1"/>
</dbReference>
<proteinExistence type="predicted"/>
<evidence type="ECO:0000313" key="2">
    <source>
        <dbReference type="EMBL" id="MXU66563.1"/>
    </source>
</evidence>
<dbReference type="PANTHER" id="PTHR45655:SF13">
    <property type="entry name" value="SOLUBLE GUANYLATE CYCLASE GCY-32-RELATED"/>
    <property type="match status" value="1"/>
</dbReference>
<evidence type="ECO:0000259" key="1">
    <source>
        <dbReference type="Pfam" id="PF07700"/>
    </source>
</evidence>
<dbReference type="InterPro" id="IPR038158">
    <property type="entry name" value="H-NOX_domain_sf"/>
</dbReference>
<gene>
    <name evidence="2" type="ORF">GSH16_14025</name>
</gene>
<dbReference type="PANTHER" id="PTHR45655">
    <property type="entry name" value="GUANYLATE CYCLASE SOLUBLE SUBUNIT BETA-2"/>
    <property type="match status" value="1"/>
</dbReference>
<accession>A0A6B0TZY1</accession>